<organism evidence="12 13">
    <name type="scientific">Mizuhopecten yessoensis</name>
    <name type="common">Japanese scallop</name>
    <name type="synonym">Patinopecten yessoensis</name>
    <dbReference type="NCBI Taxonomy" id="6573"/>
    <lineage>
        <taxon>Eukaryota</taxon>
        <taxon>Metazoa</taxon>
        <taxon>Spiralia</taxon>
        <taxon>Lophotrochozoa</taxon>
        <taxon>Mollusca</taxon>
        <taxon>Bivalvia</taxon>
        <taxon>Autobranchia</taxon>
        <taxon>Pteriomorphia</taxon>
        <taxon>Pectinida</taxon>
        <taxon>Pectinoidea</taxon>
        <taxon>Pectinidae</taxon>
        <taxon>Mizuhopecten</taxon>
    </lineage>
</organism>
<dbReference type="GO" id="GO:0015230">
    <property type="term" value="F:FAD transmembrane transporter activity"/>
    <property type="evidence" value="ECO:0007669"/>
    <property type="project" value="TreeGrafter"/>
</dbReference>
<dbReference type="GO" id="GO:0005778">
    <property type="term" value="C:peroxisomal membrane"/>
    <property type="evidence" value="ECO:0007669"/>
    <property type="project" value="UniProtKB-SubCell"/>
</dbReference>
<name>A0A210PFI9_MIZYE</name>
<evidence type="ECO:0000256" key="6">
    <source>
        <dbReference type="ARBA" id="ARBA00022989"/>
    </source>
</evidence>
<keyword evidence="8" id="KW-0576">Peroxisome</keyword>
<proteinExistence type="inferred from homology"/>
<feature type="transmembrane region" description="Helical" evidence="11">
    <location>
        <begin position="225"/>
        <end position="245"/>
    </location>
</feature>
<dbReference type="PANTHER" id="PTHR45939:SF5">
    <property type="entry name" value="PEROXISOMAL MEMBRANE PROTEIN PMP34"/>
    <property type="match status" value="1"/>
</dbReference>
<dbReference type="OrthoDB" id="10266426at2759"/>
<dbReference type="FunFam" id="1.50.40.10:FF:000129">
    <property type="entry name" value="Peroxisomal membrane protein"/>
    <property type="match status" value="1"/>
</dbReference>
<feature type="repeat" description="Solcar" evidence="9">
    <location>
        <begin position="116"/>
        <end position="212"/>
    </location>
</feature>
<keyword evidence="5" id="KW-0677">Repeat</keyword>
<dbReference type="GO" id="GO:0005347">
    <property type="term" value="F:ATP transmembrane transporter activity"/>
    <property type="evidence" value="ECO:0007669"/>
    <property type="project" value="TreeGrafter"/>
</dbReference>
<evidence type="ECO:0000256" key="2">
    <source>
        <dbReference type="ARBA" id="ARBA00006375"/>
    </source>
</evidence>
<feature type="repeat" description="Solcar" evidence="9">
    <location>
        <begin position="222"/>
        <end position="309"/>
    </location>
</feature>
<evidence type="ECO:0000313" key="12">
    <source>
        <dbReference type="EMBL" id="OWF35221.1"/>
    </source>
</evidence>
<protein>
    <submittedName>
        <fullName evidence="12">Peroxisomal membrane protein PMP34</fullName>
    </submittedName>
</protein>
<evidence type="ECO:0000256" key="9">
    <source>
        <dbReference type="PROSITE-ProRule" id="PRU00282"/>
    </source>
</evidence>
<dbReference type="GO" id="GO:0015228">
    <property type="term" value="F:coenzyme A transmembrane transporter activity"/>
    <property type="evidence" value="ECO:0007669"/>
    <property type="project" value="TreeGrafter"/>
</dbReference>
<dbReference type="PROSITE" id="PS50920">
    <property type="entry name" value="SOLCAR"/>
    <property type="match status" value="3"/>
</dbReference>
<dbReference type="EMBL" id="NEDP02076736">
    <property type="protein sequence ID" value="OWF35221.1"/>
    <property type="molecule type" value="Genomic_DNA"/>
</dbReference>
<dbReference type="InterPro" id="IPR023395">
    <property type="entry name" value="MCP_dom_sf"/>
</dbReference>
<evidence type="ECO:0000256" key="1">
    <source>
        <dbReference type="ARBA" id="ARBA00004585"/>
    </source>
</evidence>
<comment type="caution">
    <text evidence="12">The sequence shown here is derived from an EMBL/GenBank/DDBJ whole genome shotgun (WGS) entry which is preliminary data.</text>
</comment>
<keyword evidence="3 10" id="KW-0813">Transport</keyword>
<dbReference type="InterPro" id="IPR018108">
    <property type="entry name" value="MCP_transmembrane"/>
</dbReference>
<dbReference type="InterPro" id="IPR052217">
    <property type="entry name" value="Mito/Peroxisomal_Carrier"/>
</dbReference>
<dbReference type="GO" id="GO:0044610">
    <property type="term" value="F:FMN transmembrane transporter activity"/>
    <property type="evidence" value="ECO:0007669"/>
    <property type="project" value="TreeGrafter"/>
</dbReference>
<comment type="similarity">
    <text evidence="2 10">Belongs to the mitochondrial carrier (TC 2.A.29) family.</text>
</comment>
<dbReference type="GO" id="GO:0080122">
    <property type="term" value="F:AMP transmembrane transporter activity"/>
    <property type="evidence" value="ECO:0007669"/>
    <property type="project" value="TreeGrafter"/>
</dbReference>
<sequence>MHSKVDTSTDSMGTSLLRNVFTYNNLVHAVSGAAGSVVAMVVFYPLDTARTRLQIDDHRKAKHSPVVMAEIAREEGVLSLYRGLMPVLTSLCCSNFVYFYTYNGLKAVFLGHTGKPDALKDLTFAFIAGVINVLVTTPLWVVNTRLKLQGAKFQTEKYREKKMPLYKGVIDALLKIARMEGIGALWNGTLPSIVLASNPSLQFMVYEVVKRYFQKLMKTKDLSGFLYFVIGAVAKATATITTYPLQVVQSRLRAGYNKEERSASILSSLKELIRQQGVKGLYKGMEAKLLQTVLTAAFMFMIYEKIAATIFSIMGRSQGQASK</sequence>
<reference evidence="12 13" key="1">
    <citation type="journal article" date="2017" name="Nat. Ecol. Evol.">
        <title>Scallop genome provides insights into evolution of bilaterian karyotype and development.</title>
        <authorList>
            <person name="Wang S."/>
            <person name="Zhang J."/>
            <person name="Jiao W."/>
            <person name="Li J."/>
            <person name="Xun X."/>
            <person name="Sun Y."/>
            <person name="Guo X."/>
            <person name="Huan P."/>
            <person name="Dong B."/>
            <person name="Zhang L."/>
            <person name="Hu X."/>
            <person name="Sun X."/>
            <person name="Wang J."/>
            <person name="Zhao C."/>
            <person name="Wang Y."/>
            <person name="Wang D."/>
            <person name="Huang X."/>
            <person name="Wang R."/>
            <person name="Lv J."/>
            <person name="Li Y."/>
            <person name="Zhang Z."/>
            <person name="Liu B."/>
            <person name="Lu W."/>
            <person name="Hui Y."/>
            <person name="Liang J."/>
            <person name="Zhou Z."/>
            <person name="Hou R."/>
            <person name="Li X."/>
            <person name="Liu Y."/>
            <person name="Li H."/>
            <person name="Ning X."/>
            <person name="Lin Y."/>
            <person name="Zhao L."/>
            <person name="Xing Q."/>
            <person name="Dou J."/>
            <person name="Li Y."/>
            <person name="Mao J."/>
            <person name="Guo H."/>
            <person name="Dou H."/>
            <person name="Li T."/>
            <person name="Mu C."/>
            <person name="Jiang W."/>
            <person name="Fu Q."/>
            <person name="Fu X."/>
            <person name="Miao Y."/>
            <person name="Liu J."/>
            <person name="Yu Q."/>
            <person name="Li R."/>
            <person name="Liao H."/>
            <person name="Li X."/>
            <person name="Kong Y."/>
            <person name="Jiang Z."/>
            <person name="Chourrout D."/>
            <person name="Li R."/>
            <person name="Bao Z."/>
        </authorList>
    </citation>
    <scope>NUCLEOTIDE SEQUENCE [LARGE SCALE GENOMIC DNA]</scope>
    <source>
        <strain evidence="12 13">PY_sf001</strain>
    </source>
</reference>
<keyword evidence="7 9" id="KW-0472">Membrane</keyword>
<evidence type="ECO:0000256" key="4">
    <source>
        <dbReference type="ARBA" id="ARBA00022692"/>
    </source>
</evidence>
<evidence type="ECO:0000313" key="13">
    <source>
        <dbReference type="Proteomes" id="UP000242188"/>
    </source>
</evidence>
<dbReference type="Pfam" id="PF00153">
    <property type="entry name" value="Mito_carr"/>
    <property type="match status" value="3"/>
</dbReference>
<comment type="subcellular location">
    <subcellularLocation>
        <location evidence="1">Peroxisome membrane</location>
        <topology evidence="1">Multi-pass membrane protein</topology>
    </subcellularLocation>
</comment>
<evidence type="ECO:0000256" key="5">
    <source>
        <dbReference type="ARBA" id="ARBA00022737"/>
    </source>
</evidence>
<feature type="transmembrane region" description="Helical" evidence="11">
    <location>
        <begin position="122"/>
        <end position="142"/>
    </location>
</feature>
<evidence type="ECO:0000256" key="3">
    <source>
        <dbReference type="ARBA" id="ARBA00022448"/>
    </source>
</evidence>
<dbReference type="Gene3D" id="1.50.40.10">
    <property type="entry name" value="Mitochondrial carrier domain"/>
    <property type="match status" value="1"/>
</dbReference>
<evidence type="ECO:0000256" key="10">
    <source>
        <dbReference type="RuleBase" id="RU000488"/>
    </source>
</evidence>
<evidence type="ECO:0000256" key="7">
    <source>
        <dbReference type="ARBA" id="ARBA00023136"/>
    </source>
</evidence>
<dbReference type="STRING" id="6573.A0A210PFI9"/>
<keyword evidence="6 11" id="KW-1133">Transmembrane helix</keyword>
<dbReference type="GO" id="GO:0051724">
    <property type="term" value="F:NAD transmembrane transporter activity"/>
    <property type="evidence" value="ECO:0007669"/>
    <property type="project" value="TreeGrafter"/>
</dbReference>
<evidence type="ECO:0000256" key="11">
    <source>
        <dbReference type="SAM" id="Phobius"/>
    </source>
</evidence>
<gene>
    <name evidence="12" type="ORF">KP79_PYT05972</name>
</gene>
<feature type="transmembrane region" description="Helical" evidence="11">
    <location>
        <begin position="26"/>
        <end position="46"/>
    </location>
</feature>
<feature type="repeat" description="Solcar" evidence="9">
    <location>
        <begin position="23"/>
        <end position="108"/>
    </location>
</feature>
<dbReference type="AlphaFoldDB" id="A0A210PFI9"/>
<dbReference type="GO" id="GO:0015217">
    <property type="term" value="F:ADP transmembrane transporter activity"/>
    <property type="evidence" value="ECO:0007669"/>
    <property type="project" value="TreeGrafter"/>
</dbReference>
<feature type="transmembrane region" description="Helical" evidence="11">
    <location>
        <begin position="83"/>
        <end position="102"/>
    </location>
</feature>
<dbReference type="PANTHER" id="PTHR45939">
    <property type="entry name" value="PEROXISOMAL MEMBRANE PROTEIN PMP34-RELATED"/>
    <property type="match status" value="1"/>
</dbReference>
<evidence type="ECO:0000256" key="8">
    <source>
        <dbReference type="ARBA" id="ARBA00023140"/>
    </source>
</evidence>
<accession>A0A210PFI9</accession>
<dbReference type="SUPFAM" id="SSF103506">
    <property type="entry name" value="Mitochondrial carrier"/>
    <property type="match status" value="1"/>
</dbReference>
<dbReference type="Proteomes" id="UP000242188">
    <property type="component" value="Unassembled WGS sequence"/>
</dbReference>
<keyword evidence="4 9" id="KW-0812">Transmembrane</keyword>
<feature type="transmembrane region" description="Helical" evidence="11">
    <location>
        <begin position="289"/>
        <end position="313"/>
    </location>
</feature>
<keyword evidence="13" id="KW-1185">Reference proteome</keyword>